<dbReference type="InterPro" id="IPR036188">
    <property type="entry name" value="FAD/NAD-bd_sf"/>
</dbReference>
<proteinExistence type="inferred from homology"/>
<dbReference type="PRINTS" id="PR00368">
    <property type="entry name" value="FADPNR"/>
</dbReference>
<dbReference type="InterPro" id="IPR022890">
    <property type="entry name" value="Fd--NADP_Rdtase_type_2"/>
</dbReference>
<sequence>MSDKIKTDCLIVGAGPVGLFAIFELGILGLSAHVVDNLDKIGGQCAELYPDKPIYDIPGLPECTGLSLVENLQKQIKPFKTQFHLNERIDTIRNEKDSWLVKTSKEKEFITPNIFIAGGVGSFEPRKPPLENVSKFENNGVSYSVPDKNIYKNKKVVIFGGGDSALDWTIELAKIAEKVILIHRRDEFKAVNHTVEQMRNLVKEGKVILHTKNQIADVLGDNKIEKCVTKDQEGNLTTVECDEILIFHGLKMELGPINDWGLNLHEKQIEVNSVNFET</sequence>
<reference evidence="6" key="1">
    <citation type="submission" date="2018-05" db="EMBL/GenBank/DDBJ databases">
        <authorList>
            <person name="Lanie J.A."/>
            <person name="Ng W.-L."/>
            <person name="Kazmierczak K.M."/>
            <person name="Andrzejewski T.M."/>
            <person name="Davidsen T.M."/>
            <person name="Wayne K.J."/>
            <person name="Tettelin H."/>
            <person name="Glass J.I."/>
            <person name="Rusch D."/>
            <person name="Podicherti R."/>
            <person name="Tsui H.-C.T."/>
            <person name="Winkler M.E."/>
        </authorList>
    </citation>
    <scope>NUCLEOTIDE SEQUENCE</scope>
</reference>
<keyword evidence="4" id="KW-0560">Oxidoreductase</keyword>
<evidence type="ECO:0000256" key="4">
    <source>
        <dbReference type="ARBA" id="ARBA00023002"/>
    </source>
</evidence>
<evidence type="ECO:0000313" key="6">
    <source>
        <dbReference type="EMBL" id="SVC29806.1"/>
    </source>
</evidence>
<keyword evidence="3" id="KW-0521">NADP</keyword>
<dbReference type="EMBL" id="UINC01083773">
    <property type="protein sequence ID" value="SVC29806.1"/>
    <property type="molecule type" value="Genomic_DNA"/>
</dbReference>
<dbReference type="Gene3D" id="3.50.50.60">
    <property type="entry name" value="FAD/NAD(P)-binding domain"/>
    <property type="match status" value="2"/>
</dbReference>
<dbReference type="Pfam" id="PF07992">
    <property type="entry name" value="Pyr_redox_2"/>
    <property type="match status" value="1"/>
</dbReference>
<dbReference type="PANTHER" id="PTHR48105">
    <property type="entry name" value="THIOREDOXIN REDUCTASE 1-RELATED-RELATED"/>
    <property type="match status" value="1"/>
</dbReference>
<evidence type="ECO:0000259" key="5">
    <source>
        <dbReference type="Pfam" id="PF07992"/>
    </source>
</evidence>
<dbReference type="AlphaFoldDB" id="A0A382KZ91"/>
<dbReference type="InterPro" id="IPR023753">
    <property type="entry name" value="FAD/NAD-binding_dom"/>
</dbReference>
<keyword evidence="1" id="KW-0285">Flavoprotein</keyword>
<evidence type="ECO:0000256" key="3">
    <source>
        <dbReference type="ARBA" id="ARBA00022857"/>
    </source>
</evidence>
<dbReference type="SUPFAM" id="SSF51905">
    <property type="entry name" value="FAD/NAD(P)-binding domain"/>
    <property type="match status" value="1"/>
</dbReference>
<name>A0A382KZ91_9ZZZZ</name>
<dbReference type="GO" id="GO:0004324">
    <property type="term" value="F:ferredoxin-NADP+ reductase activity"/>
    <property type="evidence" value="ECO:0007669"/>
    <property type="project" value="InterPro"/>
</dbReference>
<evidence type="ECO:0000256" key="1">
    <source>
        <dbReference type="ARBA" id="ARBA00022630"/>
    </source>
</evidence>
<evidence type="ECO:0000256" key="2">
    <source>
        <dbReference type="ARBA" id="ARBA00022827"/>
    </source>
</evidence>
<gene>
    <name evidence="6" type="ORF">METZ01_LOCUS282660</name>
</gene>
<organism evidence="6">
    <name type="scientific">marine metagenome</name>
    <dbReference type="NCBI Taxonomy" id="408172"/>
    <lineage>
        <taxon>unclassified sequences</taxon>
        <taxon>metagenomes</taxon>
        <taxon>ecological metagenomes</taxon>
    </lineage>
</organism>
<keyword evidence="2" id="KW-0274">FAD</keyword>
<accession>A0A382KZ91</accession>
<feature type="non-terminal residue" evidence="6">
    <location>
        <position position="278"/>
    </location>
</feature>
<dbReference type="InterPro" id="IPR050097">
    <property type="entry name" value="Ferredoxin-NADP_redctase_2"/>
</dbReference>
<feature type="domain" description="FAD/NAD(P)-binding" evidence="5">
    <location>
        <begin position="8"/>
        <end position="273"/>
    </location>
</feature>
<dbReference type="HAMAP" id="MF_01685">
    <property type="entry name" value="FENR2"/>
    <property type="match status" value="1"/>
</dbReference>
<dbReference type="PRINTS" id="PR00469">
    <property type="entry name" value="PNDRDTASEII"/>
</dbReference>
<protein>
    <recommendedName>
        <fullName evidence="5">FAD/NAD(P)-binding domain-containing protein</fullName>
    </recommendedName>
</protein>